<keyword evidence="11" id="KW-1185">Reference proteome</keyword>
<keyword evidence="5" id="KW-0472">Membrane</keyword>
<gene>
    <name evidence="10" type="ORF">D0466_09555</name>
</gene>
<dbReference type="InterPro" id="IPR038501">
    <property type="entry name" value="Spore_GerAC_C_sf"/>
</dbReference>
<dbReference type="PANTHER" id="PTHR35789">
    <property type="entry name" value="SPORE GERMINATION PROTEIN B3"/>
    <property type="match status" value="1"/>
</dbReference>
<evidence type="ECO:0000256" key="2">
    <source>
        <dbReference type="ARBA" id="ARBA00007886"/>
    </source>
</evidence>
<comment type="subcellular location">
    <subcellularLocation>
        <location evidence="1">Membrane</location>
        <topology evidence="1">Lipid-anchor</topology>
    </subcellularLocation>
</comment>
<evidence type="ECO:0000313" key="11">
    <source>
        <dbReference type="Proteomes" id="UP000262939"/>
    </source>
</evidence>
<dbReference type="Gene3D" id="3.30.300.210">
    <property type="entry name" value="Nutrient germinant receptor protein C, domain 3"/>
    <property type="match status" value="1"/>
</dbReference>
<name>A0A372LCJ7_9BACI</name>
<keyword evidence="6" id="KW-0564">Palmitate</keyword>
<dbReference type="EMBL" id="QVTD01000005">
    <property type="protein sequence ID" value="RFU63712.1"/>
    <property type="molecule type" value="Genomic_DNA"/>
</dbReference>
<evidence type="ECO:0000313" key="10">
    <source>
        <dbReference type="EMBL" id="RFU63712.1"/>
    </source>
</evidence>
<evidence type="ECO:0000256" key="7">
    <source>
        <dbReference type="ARBA" id="ARBA00023288"/>
    </source>
</evidence>
<organism evidence="10 11">
    <name type="scientific">Peribacillus glennii</name>
    <dbReference type="NCBI Taxonomy" id="2303991"/>
    <lineage>
        <taxon>Bacteria</taxon>
        <taxon>Bacillati</taxon>
        <taxon>Bacillota</taxon>
        <taxon>Bacilli</taxon>
        <taxon>Bacillales</taxon>
        <taxon>Bacillaceae</taxon>
        <taxon>Peribacillus</taxon>
    </lineage>
</organism>
<dbReference type="InterPro" id="IPR057336">
    <property type="entry name" value="GerAC_N"/>
</dbReference>
<keyword evidence="3" id="KW-0309">Germination</keyword>
<dbReference type="GO" id="GO:0009847">
    <property type="term" value="P:spore germination"/>
    <property type="evidence" value="ECO:0007669"/>
    <property type="project" value="InterPro"/>
</dbReference>
<proteinExistence type="inferred from homology"/>
<evidence type="ECO:0000256" key="6">
    <source>
        <dbReference type="ARBA" id="ARBA00023139"/>
    </source>
</evidence>
<sequence>MKRACFIFLLCELLFLCTILAGCAFRDIDKRFFVVAMGIDKSNDEKRPYDVTLKLAIPSPEIRPGKANFQIISEKADSIPEAVRVMKSKVDKEFDFGHCRMVVFDEKTIRKNQGFTINWFLRRRDIQGITYLGIGKPSARDVLKARVQSERLPGNALILSFDPTTNTSPYIMTSMLNDFYMRVREDGIDPYLPIIEPIKGSYNISKVALFAKGTLKADLTRDETRILNELMSTDRRGQINVASGGNQLFVNVDDLKSGIQVMLPKGEKPYIDVHLDIKGFIEGSGEKLATDQELKRYEKIAGATISKRVKRVLKTIQKMEADPLGLGLRYQAKMGATEQQTKDWERIYPNMDIRVHTDLKIKGTGTMY</sequence>
<dbReference type="OrthoDB" id="2433998at2"/>
<reference evidence="10 11" key="1">
    <citation type="submission" date="2018-08" db="EMBL/GenBank/DDBJ databases">
        <title>Bacillus chawlae sp. nov., Bacillus glennii sp. nov., and Bacillus saganii sp. nov. Isolated from the Vehicle Assembly Building at Kennedy Space Center where the Viking Spacecraft were Assembled.</title>
        <authorList>
            <person name="Seuylemezian A."/>
            <person name="Vaishampayan P."/>
        </authorList>
    </citation>
    <scope>NUCLEOTIDE SEQUENCE [LARGE SCALE GENOMIC DNA]</scope>
    <source>
        <strain evidence="10 11">V44-8</strain>
    </source>
</reference>
<evidence type="ECO:0000256" key="3">
    <source>
        <dbReference type="ARBA" id="ARBA00022544"/>
    </source>
</evidence>
<accession>A0A372LCJ7</accession>
<dbReference type="RefSeq" id="WP_117322351.1">
    <property type="nucleotide sequence ID" value="NZ_QVTD01000005.1"/>
</dbReference>
<evidence type="ECO:0000256" key="5">
    <source>
        <dbReference type="ARBA" id="ARBA00023136"/>
    </source>
</evidence>
<dbReference type="InterPro" id="IPR046953">
    <property type="entry name" value="Spore_GerAC-like_C"/>
</dbReference>
<dbReference type="AlphaFoldDB" id="A0A372LCJ7"/>
<evidence type="ECO:0000256" key="1">
    <source>
        <dbReference type="ARBA" id="ARBA00004635"/>
    </source>
</evidence>
<evidence type="ECO:0000259" key="9">
    <source>
        <dbReference type="Pfam" id="PF25198"/>
    </source>
</evidence>
<keyword evidence="7" id="KW-0449">Lipoprotein</keyword>
<dbReference type="NCBIfam" id="TIGR02887">
    <property type="entry name" value="spore_ger_x_C"/>
    <property type="match status" value="1"/>
</dbReference>
<evidence type="ECO:0000259" key="8">
    <source>
        <dbReference type="Pfam" id="PF05504"/>
    </source>
</evidence>
<dbReference type="Proteomes" id="UP000262939">
    <property type="component" value="Unassembled WGS sequence"/>
</dbReference>
<evidence type="ECO:0000256" key="4">
    <source>
        <dbReference type="ARBA" id="ARBA00022729"/>
    </source>
</evidence>
<feature type="domain" description="Spore germination GerAC-like C-terminal" evidence="8">
    <location>
        <begin position="206"/>
        <end position="365"/>
    </location>
</feature>
<protein>
    <submittedName>
        <fullName evidence="10">Ger(X)C family spore germination protein</fullName>
    </submittedName>
</protein>
<comment type="similarity">
    <text evidence="2">Belongs to the GerABKC lipoprotein family.</text>
</comment>
<dbReference type="GO" id="GO:0016020">
    <property type="term" value="C:membrane"/>
    <property type="evidence" value="ECO:0007669"/>
    <property type="project" value="UniProtKB-SubCell"/>
</dbReference>
<dbReference type="InterPro" id="IPR008844">
    <property type="entry name" value="Spore_GerAC-like"/>
</dbReference>
<keyword evidence="4" id="KW-0732">Signal</keyword>
<dbReference type="Pfam" id="PF25198">
    <property type="entry name" value="Spore_GerAC_N"/>
    <property type="match status" value="1"/>
</dbReference>
<dbReference type="PANTHER" id="PTHR35789:SF1">
    <property type="entry name" value="SPORE GERMINATION PROTEIN B3"/>
    <property type="match status" value="1"/>
</dbReference>
<dbReference type="PROSITE" id="PS51257">
    <property type="entry name" value="PROKAR_LIPOPROTEIN"/>
    <property type="match status" value="1"/>
</dbReference>
<feature type="domain" description="Spore germination protein N-terminal" evidence="9">
    <location>
        <begin position="26"/>
        <end position="196"/>
    </location>
</feature>
<comment type="caution">
    <text evidence="10">The sequence shown here is derived from an EMBL/GenBank/DDBJ whole genome shotgun (WGS) entry which is preliminary data.</text>
</comment>
<dbReference type="Pfam" id="PF05504">
    <property type="entry name" value="Spore_GerAC"/>
    <property type="match status" value="1"/>
</dbReference>